<protein>
    <submittedName>
        <fullName evidence="1">Uncharacterized protein</fullName>
    </submittedName>
</protein>
<evidence type="ECO:0000313" key="1">
    <source>
        <dbReference type="EMBL" id="ALP39893.1"/>
    </source>
</evidence>
<name>A0A0S2SDV5_9GAMM</name>
<sequence>MQIRVCAPGAAMAKFGARRATDAVDDTYFMIPFPDKG</sequence>
<dbReference type="AlphaFoldDB" id="A0A0S2SDV5"/>
<dbReference type="PATRIC" id="fig|652.5.peg.2731"/>
<reference evidence="1 2" key="2">
    <citation type="journal article" date="2016" name="Genome Announc.">
        <title>Complete Genome Sequence of the Highly Virulent Aeromonas schubertii Strain WL1483, Isolated from Diseased Snakehead Fish (Channa argus) in China.</title>
        <authorList>
            <person name="Liu L."/>
            <person name="Li N."/>
            <person name="Zhang D."/>
            <person name="Fu X."/>
            <person name="Shi C."/>
            <person name="Lin Q."/>
            <person name="Hao G."/>
        </authorList>
    </citation>
    <scope>NUCLEOTIDE SEQUENCE [LARGE SCALE GENOMIC DNA]</scope>
    <source>
        <strain evidence="1 2">WL1483</strain>
    </source>
</reference>
<gene>
    <name evidence="1" type="ORF">WL1483_474</name>
</gene>
<dbReference type="Proteomes" id="UP000058114">
    <property type="component" value="Chromosome"/>
</dbReference>
<organism evidence="1 2">
    <name type="scientific">Aeromonas schubertii</name>
    <dbReference type="NCBI Taxonomy" id="652"/>
    <lineage>
        <taxon>Bacteria</taxon>
        <taxon>Pseudomonadati</taxon>
        <taxon>Pseudomonadota</taxon>
        <taxon>Gammaproteobacteria</taxon>
        <taxon>Aeromonadales</taxon>
        <taxon>Aeromonadaceae</taxon>
        <taxon>Aeromonas</taxon>
    </lineage>
</organism>
<evidence type="ECO:0000313" key="2">
    <source>
        <dbReference type="Proteomes" id="UP000058114"/>
    </source>
</evidence>
<dbReference type="EMBL" id="CP013067">
    <property type="protein sequence ID" value="ALP39893.1"/>
    <property type="molecule type" value="Genomic_DNA"/>
</dbReference>
<accession>A0A0S2SDV5</accession>
<reference evidence="2" key="1">
    <citation type="submission" date="2015-10" db="EMBL/GenBank/DDBJ databases">
        <title>Complete Genome Sequence of Aeromonas schubertii strain WL1483.</title>
        <authorList>
            <person name="Liu L."/>
        </authorList>
    </citation>
    <scope>NUCLEOTIDE SEQUENCE [LARGE SCALE GENOMIC DNA]</scope>
    <source>
        <strain evidence="2">WL1483</strain>
    </source>
</reference>
<proteinExistence type="predicted"/>
<dbReference type="KEGG" id="asr:WL1483_474"/>